<keyword evidence="6" id="KW-0735">Signal-anchor</keyword>
<keyword evidence="8 11" id="KW-0472">Membrane</keyword>
<proteinExistence type="inferred from homology"/>
<dbReference type="GO" id="GO:0016020">
    <property type="term" value="C:membrane"/>
    <property type="evidence" value="ECO:0007669"/>
    <property type="project" value="UniProtKB-SubCell"/>
</dbReference>
<evidence type="ECO:0000256" key="4">
    <source>
        <dbReference type="ARBA" id="ARBA00022679"/>
    </source>
</evidence>
<comment type="pathway">
    <text evidence="2">Protein modification; protein glycosylation.</text>
</comment>
<organism evidence="12 13">
    <name type="scientific">Sinanodonta woodiana</name>
    <name type="common">Chinese pond mussel</name>
    <name type="synonym">Anodonta woodiana</name>
    <dbReference type="NCBI Taxonomy" id="1069815"/>
    <lineage>
        <taxon>Eukaryota</taxon>
        <taxon>Metazoa</taxon>
        <taxon>Spiralia</taxon>
        <taxon>Lophotrochozoa</taxon>
        <taxon>Mollusca</taxon>
        <taxon>Bivalvia</taxon>
        <taxon>Autobranchia</taxon>
        <taxon>Heteroconchia</taxon>
        <taxon>Palaeoheterodonta</taxon>
        <taxon>Unionida</taxon>
        <taxon>Unionoidea</taxon>
        <taxon>Unionidae</taxon>
        <taxon>Unioninae</taxon>
        <taxon>Sinanodonta</taxon>
    </lineage>
</organism>
<keyword evidence="4" id="KW-0808">Transferase</keyword>
<comment type="subcellular location">
    <subcellularLocation>
        <location evidence="1">Membrane</location>
        <topology evidence="1">Single-pass type II membrane protein</topology>
    </subcellularLocation>
</comment>
<dbReference type="Pfam" id="PF02485">
    <property type="entry name" value="Branch"/>
    <property type="match status" value="1"/>
</dbReference>
<evidence type="ECO:0000256" key="11">
    <source>
        <dbReference type="SAM" id="Phobius"/>
    </source>
</evidence>
<protein>
    <recommendedName>
        <fullName evidence="14">Beta-1,3-galactosyl-O-glycosyl-glycoprotein beta-1,6-N-acetylglucosaminyltransferase</fullName>
    </recommendedName>
</protein>
<keyword evidence="13" id="KW-1185">Reference proteome</keyword>
<accession>A0ABD3XP53</accession>
<evidence type="ECO:0000256" key="3">
    <source>
        <dbReference type="ARBA" id="ARBA00022676"/>
    </source>
</evidence>
<feature type="transmembrane region" description="Helical" evidence="11">
    <location>
        <begin position="33"/>
        <end position="52"/>
    </location>
</feature>
<comment type="caution">
    <text evidence="12">The sequence shown here is derived from an EMBL/GenBank/DDBJ whole genome shotgun (WGS) entry which is preliminary data.</text>
</comment>
<dbReference type="Proteomes" id="UP001634394">
    <property type="component" value="Unassembled WGS sequence"/>
</dbReference>
<name>A0ABD3XP53_SINWO</name>
<dbReference type="PANTHER" id="PTHR19297:SF185">
    <property type="entry name" value="BETA-1,3-GALACTOSYL-O-GLYCOSYL-GLYCOPROTEIN BETA-1,6-N-ACETYLGLUCOSAMINYLTRANSFERASE 3"/>
    <property type="match status" value="1"/>
</dbReference>
<evidence type="ECO:0000256" key="6">
    <source>
        <dbReference type="ARBA" id="ARBA00022968"/>
    </source>
</evidence>
<evidence type="ECO:0000256" key="7">
    <source>
        <dbReference type="ARBA" id="ARBA00022989"/>
    </source>
</evidence>
<evidence type="ECO:0000256" key="9">
    <source>
        <dbReference type="ARBA" id="ARBA00023180"/>
    </source>
</evidence>
<reference evidence="12 13" key="1">
    <citation type="submission" date="2024-11" db="EMBL/GenBank/DDBJ databases">
        <title>Chromosome-level genome assembly of the freshwater bivalve Anodonta woodiana.</title>
        <authorList>
            <person name="Chen X."/>
        </authorList>
    </citation>
    <scope>NUCLEOTIDE SEQUENCE [LARGE SCALE GENOMIC DNA]</scope>
    <source>
        <strain evidence="12">MN2024</strain>
        <tissue evidence="12">Gills</tissue>
    </source>
</reference>
<keyword evidence="9" id="KW-0325">Glycoprotein</keyword>
<gene>
    <name evidence="12" type="ORF">ACJMK2_026765</name>
</gene>
<dbReference type="PANTHER" id="PTHR19297">
    <property type="entry name" value="GLYCOSYLTRANSFERASE 14 FAMILY MEMBER"/>
    <property type="match status" value="1"/>
</dbReference>
<dbReference type="GO" id="GO:0016757">
    <property type="term" value="F:glycosyltransferase activity"/>
    <property type="evidence" value="ECO:0007669"/>
    <property type="project" value="UniProtKB-KW"/>
</dbReference>
<evidence type="ECO:0000313" key="13">
    <source>
        <dbReference type="Proteomes" id="UP001634394"/>
    </source>
</evidence>
<evidence type="ECO:0000256" key="1">
    <source>
        <dbReference type="ARBA" id="ARBA00004606"/>
    </source>
</evidence>
<comment type="similarity">
    <text evidence="10">Belongs to the glycosyltransferase 14 family.</text>
</comment>
<dbReference type="InterPro" id="IPR003406">
    <property type="entry name" value="Glyco_trans_14"/>
</dbReference>
<dbReference type="EMBL" id="JBJQND010000002">
    <property type="protein sequence ID" value="KAL3886793.1"/>
    <property type="molecule type" value="Genomic_DNA"/>
</dbReference>
<evidence type="ECO:0000256" key="10">
    <source>
        <dbReference type="ARBA" id="ARBA00038150"/>
    </source>
</evidence>
<keyword evidence="3" id="KW-0328">Glycosyltransferase</keyword>
<evidence type="ECO:0000256" key="2">
    <source>
        <dbReference type="ARBA" id="ARBA00004922"/>
    </source>
</evidence>
<evidence type="ECO:0000256" key="8">
    <source>
        <dbReference type="ARBA" id="ARBA00023136"/>
    </source>
</evidence>
<sequence>MSVVLIYVTVVHYTLCGHTMWSKCIGDYYRSKFMVLGLIIISLGALFYSVVFTDSILMQISIFNKSSPQRTFYANSFHLQGDHLEIIGSHLGGKDSGNTADTLVVVEDITSFVNFLKNLSNTTSDASDKIVSRILADIHVSGYEKSVPDGYINRKVDEQYFIQNRNVPEVSCRKIFDGNETELKIAKEIANKIPKSTLTESDYIQLTKECDKFRKDRGYIMSPLTYMEENFPIAFSLLLFKDVGQAERLLRAVYRPQNLYCIHVDEKSHDDVKKAVHGIASCFDNIFLTPRSFDVQWGTMTVLEPELLCMNELWEKSKKWKYFINLTGQEFPLKTNYEIVQILQAYDGANDVGGTIKSANTDRWQNAGPPPHNITATKGAVHVIVNRDFVDYVIHNPIAQDFLNWTRFVGVPDETFFSSLNHNPQLGIRGSYKGVPETDSILKPFLARFKNWGEWPCHGMRVRLICVFGVGDIPLLYSRPEIFANKFYWNFEHFALDCMEELMYNRTRDEFLGKLTFDPTFYRNFEFVRNKIS</sequence>
<evidence type="ECO:0008006" key="14">
    <source>
        <dbReference type="Google" id="ProtNLM"/>
    </source>
</evidence>
<evidence type="ECO:0000256" key="5">
    <source>
        <dbReference type="ARBA" id="ARBA00022692"/>
    </source>
</evidence>
<keyword evidence="7 11" id="KW-1133">Transmembrane helix</keyword>
<evidence type="ECO:0000313" key="12">
    <source>
        <dbReference type="EMBL" id="KAL3886793.1"/>
    </source>
</evidence>
<keyword evidence="5 11" id="KW-0812">Transmembrane</keyword>
<dbReference type="AlphaFoldDB" id="A0ABD3XP53"/>